<comment type="subcellular location">
    <subcellularLocation>
        <location evidence="1">Secreted</location>
    </subcellularLocation>
</comment>
<comment type="caution">
    <text evidence="8">Lacks conserved residue(s) required for the propagation of feature annotation.</text>
</comment>
<dbReference type="PANTHER" id="PTHR14903">
    <property type="entry name" value="SCLEROSTIN-RELATED"/>
    <property type="match status" value="1"/>
</dbReference>
<dbReference type="InterPro" id="IPR008835">
    <property type="entry name" value="Sclerostin/SOSTDC1"/>
</dbReference>
<dbReference type="GO" id="GO:0005615">
    <property type="term" value="C:extracellular space"/>
    <property type="evidence" value="ECO:0007669"/>
    <property type="project" value="InterPro"/>
</dbReference>
<keyword evidence="6" id="KW-1015">Disulfide bond</keyword>
<evidence type="ECO:0000313" key="10">
    <source>
        <dbReference type="EMBL" id="CAH3124340.1"/>
    </source>
</evidence>
<dbReference type="InterPro" id="IPR029034">
    <property type="entry name" value="Cystine-knot_cytokine"/>
</dbReference>
<evidence type="ECO:0000259" key="9">
    <source>
        <dbReference type="PROSITE" id="PS01225"/>
    </source>
</evidence>
<keyword evidence="5" id="KW-0732">Signal</keyword>
<dbReference type="PANTHER" id="PTHR14903:SF6">
    <property type="entry name" value="CTCK DOMAIN-CONTAINING PROTEIN"/>
    <property type="match status" value="1"/>
</dbReference>
<sequence length="228" mass="26358">MSSGARSRVIDIRLPVVEQQSTTHGKFCFLTLNFLVKSFITVNKNSRRIMILLRCWRRNFILLIVVVCKCWDGVIARQKAREHGQNEPSAKSIPRVAATNETNAVQSSADETGLELEKPHQTAGILNLGCQGIRIRRYVSNGRCTSRRPFRDLICDGQCMPMDELPWFPEYSKVISRRKREWRCVPDEVKTKKVTVVCIDGNKFKYRVRVVRSCKCKRYTHKQNQTNP</sequence>
<dbReference type="GO" id="GO:0016055">
    <property type="term" value="P:Wnt signaling pathway"/>
    <property type="evidence" value="ECO:0007669"/>
    <property type="project" value="UniProtKB-KW"/>
</dbReference>
<evidence type="ECO:0000256" key="4">
    <source>
        <dbReference type="ARBA" id="ARBA00022687"/>
    </source>
</evidence>
<evidence type="ECO:0000256" key="1">
    <source>
        <dbReference type="ARBA" id="ARBA00004613"/>
    </source>
</evidence>
<evidence type="ECO:0000256" key="5">
    <source>
        <dbReference type="ARBA" id="ARBA00022729"/>
    </source>
</evidence>
<evidence type="ECO:0000256" key="3">
    <source>
        <dbReference type="ARBA" id="ARBA00022525"/>
    </source>
</evidence>
<comment type="similarity">
    <text evidence="2">Belongs to the sclerostin family.</text>
</comment>
<proteinExistence type="inferred from homology"/>
<keyword evidence="3" id="KW-0964">Secreted</keyword>
<dbReference type="EMBL" id="CALNXJ010000020">
    <property type="protein sequence ID" value="CAH3124340.1"/>
    <property type="molecule type" value="Genomic_DNA"/>
</dbReference>
<organism evidence="10 11">
    <name type="scientific">Pocillopora meandrina</name>
    <dbReference type="NCBI Taxonomy" id="46732"/>
    <lineage>
        <taxon>Eukaryota</taxon>
        <taxon>Metazoa</taxon>
        <taxon>Cnidaria</taxon>
        <taxon>Anthozoa</taxon>
        <taxon>Hexacorallia</taxon>
        <taxon>Scleractinia</taxon>
        <taxon>Astrocoeniina</taxon>
        <taxon>Pocilloporidae</taxon>
        <taxon>Pocillopora</taxon>
    </lineage>
</organism>
<evidence type="ECO:0000256" key="6">
    <source>
        <dbReference type="ARBA" id="ARBA00023157"/>
    </source>
</evidence>
<gene>
    <name evidence="10" type="ORF">PMEA_00011216</name>
</gene>
<protein>
    <recommendedName>
        <fullName evidence="9">CTCK domain-containing protein</fullName>
    </recommendedName>
</protein>
<dbReference type="Proteomes" id="UP001159428">
    <property type="component" value="Unassembled WGS sequence"/>
</dbReference>
<dbReference type="GO" id="GO:0030178">
    <property type="term" value="P:negative regulation of Wnt signaling pathway"/>
    <property type="evidence" value="ECO:0007669"/>
    <property type="project" value="TreeGrafter"/>
</dbReference>
<dbReference type="PROSITE" id="PS01225">
    <property type="entry name" value="CTCK_2"/>
    <property type="match status" value="1"/>
</dbReference>
<comment type="caution">
    <text evidence="10">The sequence shown here is derived from an EMBL/GenBank/DDBJ whole genome shotgun (WGS) entry which is preliminary data.</text>
</comment>
<keyword evidence="7" id="KW-0325">Glycoprotein</keyword>
<accession>A0AAU9WSR8</accession>
<keyword evidence="4" id="KW-0879">Wnt signaling pathway</keyword>
<evidence type="ECO:0000256" key="8">
    <source>
        <dbReference type="PROSITE-ProRule" id="PRU00039"/>
    </source>
</evidence>
<dbReference type="InterPro" id="IPR006207">
    <property type="entry name" value="Cys_knot_C"/>
</dbReference>
<dbReference type="Gene3D" id="2.10.90.10">
    <property type="entry name" value="Cystine-knot cytokines"/>
    <property type="match status" value="1"/>
</dbReference>
<evidence type="ECO:0000256" key="7">
    <source>
        <dbReference type="ARBA" id="ARBA00023180"/>
    </source>
</evidence>
<name>A0AAU9WSR8_9CNID</name>
<dbReference type="GO" id="GO:0030514">
    <property type="term" value="P:negative regulation of BMP signaling pathway"/>
    <property type="evidence" value="ECO:0007669"/>
    <property type="project" value="TreeGrafter"/>
</dbReference>
<reference evidence="10 11" key="1">
    <citation type="submission" date="2022-05" db="EMBL/GenBank/DDBJ databases">
        <authorList>
            <consortium name="Genoscope - CEA"/>
            <person name="William W."/>
        </authorList>
    </citation>
    <scope>NUCLEOTIDE SEQUENCE [LARGE SCALE GENOMIC DNA]</scope>
</reference>
<feature type="domain" description="CTCK" evidence="9">
    <location>
        <begin position="130"/>
        <end position="221"/>
    </location>
</feature>
<keyword evidence="11" id="KW-1185">Reference proteome</keyword>
<dbReference type="GO" id="GO:0036122">
    <property type="term" value="F:BMP binding"/>
    <property type="evidence" value="ECO:0007669"/>
    <property type="project" value="TreeGrafter"/>
</dbReference>
<dbReference type="Pfam" id="PF05463">
    <property type="entry name" value="Sclerostin"/>
    <property type="match status" value="1"/>
</dbReference>
<evidence type="ECO:0000313" key="11">
    <source>
        <dbReference type="Proteomes" id="UP001159428"/>
    </source>
</evidence>
<dbReference type="AlphaFoldDB" id="A0AAU9WSR8"/>
<evidence type="ECO:0000256" key="2">
    <source>
        <dbReference type="ARBA" id="ARBA00007850"/>
    </source>
</evidence>